<evidence type="ECO:0000313" key="1">
    <source>
        <dbReference type="EMBL" id="VFR32426.1"/>
    </source>
</evidence>
<dbReference type="EMBL" id="CAADIE010000001">
    <property type="protein sequence ID" value="VFR32426.1"/>
    <property type="molecule type" value="Genomic_DNA"/>
</dbReference>
<organism evidence="2">
    <name type="scientific">plant metagenome</name>
    <dbReference type="NCBI Taxonomy" id="1297885"/>
    <lineage>
        <taxon>unclassified sequences</taxon>
        <taxon>metagenomes</taxon>
        <taxon>organismal metagenomes</taxon>
    </lineage>
</organism>
<dbReference type="AlphaFoldDB" id="A0A484R518"/>
<evidence type="ECO:0000313" key="2">
    <source>
        <dbReference type="EMBL" id="VFR44240.1"/>
    </source>
</evidence>
<protein>
    <recommendedName>
        <fullName evidence="3">DUF1566 domain-containing protein</fullName>
    </recommendedName>
</protein>
<sequence length="187" mass="20490">MSTIQFDLGGGASIALPADAVAQKLIEQLRQQSKTVAPSRPKIGEYLTGQGGIYVGDILGNDGVLYGLIASQEQDVGRARWAEDGARDLSDWDGLTNTNRLRNGCPAAKLASDYEADAHADFYLPSRRELMVAAANVPHLFGKESCYWTSTPCGSGNAWGVSFENGFVSYWYHDGELRVRPFRRFTH</sequence>
<proteinExistence type="predicted"/>
<dbReference type="EMBL" id="CAADIH010000018">
    <property type="protein sequence ID" value="VFR44240.1"/>
    <property type="molecule type" value="Genomic_DNA"/>
</dbReference>
<accession>A0A484R518</accession>
<reference evidence="2" key="1">
    <citation type="submission" date="2019-03" db="EMBL/GenBank/DDBJ databases">
        <authorList>
            <person name="Danneels B."/>
        </authorList>
    </citation>
    <scope>NUCLEOTIDE SEQUENCE</scope>
</reference>
<evidence type="ECO:0008006" key="3">
    <source>
        <dbReference type="Google" id="ProtNLM"/>
    </source>
</evidence>
<gene>
    <name evidence="1" type="ORF">BER1_1101</name>
    <name evidence="2" type="ORF">BER2_1684</name>
</gene>
<name>A0A484R518_9ZZZZ</name>